<dbReference type="InterPro" id="IPR051783">
    <property type="entry name" value="NAD(P)-dependent_oxidoreduct"/>
</dbReference>
<dbReference type="GO" id="GO:0005737">
    <property type="term" value="C:cytoplasm"/>
    <property type="evidence" value="ECO:0007669"/>
    <property type="project" value="TreeGrafter"/>
</dbReference>
<feature type="domain" description="NAD(P)-binding" evidence="1">
    <location>
        <begin position="7"/>
        <end position="164"/>
    </location>
</feature>
<dbReference type="SUPFAM" id="SSF51735">
    <property type="entry name" value="NAD(P)-binding Rossmann-fold domains"/>
    <property type="match status" value="1"/>
</dbReference>
<dbReference type="GeneID" id="33556480"/>
<dbReference type="Proteomes" id="UP000193218">
    <property type="component" value="Unassembled WGS sequence"/>
</dbReference>
<dbReference type="RefSeq" id="XP_021873581.1">
    <property type="nucleotide sequence ID" value="XM_022014672.1"/>
</dbReference>
<reference evidence="2 3" key="1">
    <citation type="submission" date="2017-03" db="EMBL/GenBank/DDBJ databases">
        <title>Widespread Adenine N6-methylation of Active Genes in Fungi.</title>
        <authorList>
            <consortium name="DOE Joint Genome Institute"/>
            <person name="Mondo S.J."/>
            <person name="Dannebaum R.O."/>
            <person name="Kuo R.C."/>
            <person name="Louie K.B."/>
            <person name="Bewick A.J."/>
            <person name="Labutti K."/>
            <person name="Haridas S."/>
            <person name="Kuo A."/>
            <person name="Salamov A."/>
            <person name="Ahrendt S.R."/>
            <person name="Lau R."/>
            <person name="Bowen B.P."/>
            <person name="Lipzen A."/>
            <person name="Sullivan W."/>
            <person name="Andreopoulos W.B."/>
            <person name="Clum A."/>
            <person name="Lindquist E."/>
            <person name="Daum C."/>
            <person name="Northen T.R."/>
            <person name="Ramamoorthy G."/>
            <person name="Schmitz R.J."/>
            <person name="Gryganskyi A."/>
            <person name="Culley D."/>
            <person name="Magnuson J."/>
            <person name="James T.Y."/>
            <person name="O'Malley M.A."/>
            <person name="Stajich J.E."/>
            <person name="Spatafora J.W."/>
            <person name="Visel A."/>
            <person name="Grigoriev I.V."/>
        </authorList>
    </citation>
    <scope>NUCLEOTIDE SEQUENCE [LARGE SCALE GENOMIC DNA]</scope>
    <source>
        <strain evidence="2 3">NRRL Y-17943</strain>
    </source>
</reference>
<name>A0A1Y1UQS7_9TREE</name>
<evidence type="ECO:0000313" key="3">
    <source>
        <dbReference type="Proteomes" id="UP000193218"/>
    </source>
</evidence>
<dbReference type="AlphaFoldDB" id="A0A1Y1UQS7"/>
<protein>
    <submittedName>
        <fullName evidence="2">Oxidoreductase</fullName>
    </submittedName>
</protein>
<dbReference type="EMBL" id="NBSH01000002">
    <property type="protein sequence ID" value="ORX39796.1"/>
    <property type="molecule type" value="Genomic_DNA"/>
</dbReference>
<dbReference type="GO" id="GO:0004029">
    <property type="term" value="F:aldehyde dehydrogenase (NAD+) activity"/>
    <property type="evidence" value="ECO:0007669"/>
    <property type="project" value="TreeGrafter"/>
</dbReference>
<dbReference type="Gene3D" id="3.40.50.720">
    <property type="entry name" value="NAD(P)-binding Rossmann-like Domain"/>
    <property type="match status" value="1"/>
</dbReference>
<dbReference type="STRING" id="4999.A0A1Y1UQS7"/>
<dbReference type="PANTHER" id="PTHR48079">
    <property type="entry name" value="PROTEIN YEEZ"/>
    <property type="match status" value="1"/>
</dbReference>
<dbReference type="InParanoid" id="A0A1Y1UQS7"/>
<evidence type="ECO:0000313" key="2">
    <source>
        <dbReference type="EMBL" id="ORX39796.1"/>
    </source>
</evidence>
<accession>A0A1Y1UQS7</accession>
<dbReference type="InterPro" id="IPR016040">
    <property type="entry name" value="NAD(P)-bd_dom"/>
</dbReference>
<gene>
    <name evidence="2" type="ORF">BD324DRAFT_615023</name>
</gene>
<keyword evidence="3" id="KW-1185">Reference proteome</keyword>
<comment type="caution">
    <text evidence="2">The sequence shown here is derived from an EMBL/GenBank/DDBJ whole genome shotgun (WGS) entry which is preliminary data.</text>
</comment>
<dbReference type="OrthoDB" id="10000533at2759"/>
<dbReference type="PANTHER" id="PTHR48079:SF9">
    <property type="entry name" value="PUTATIVE-RELATED"/>
    <property type="match status" value="1"/>
</dbReference>
<organism evidence="2 3">
    <name type="scientific">Kockovaella imperatae</name>
    <dbReference type="NCBI Taxonomy" id="4999"/>
    <lineage>
        <taxon>Eukaryota</taxon>
        <taxon>Fungi</taxon>
        <taxon>Dikarya</taxon>
        <taxon>Basidiomycota</taxon>
        <taxon>Agaricomycotina</taxon>
        <taxon>Tremellomycetes</taxon>
        <taxon>Tremellales</taxon>
        <taxon>Cuniculitremaceae</taxon>
        <taxon>Kockovaella</taxon>
    </lineage>
</organism>
<proteinExistence type="predicted"/>
<dbReference type="Pfam" id="PF13460">
    <property type="entry name" value="NAD_binding_10"/>
    <property type="match status" value="1"/>
</dbReference>
<dbReference type="InterPro" id="IPR036291">
    <property type="entry name" value="NAD(P)-bd_dom_sf"/>
</dbReference>
<evidence type="ECO:0000259" key="1">
    <source>
        <dbReference type="Pfam" id="PF13460"/>
    </source>
</evidence>
<sequence>MHVFITGGSGHIGSRVIPLLIAHGHTVTALARSESSAKKLESLGAEPIHGELSDVALLEDQARSVDAVLHLAFHHELLQGPNADFTAPGKKDRAALEAFARGLGGKGSEKIIITTSGVHFRTPGRQVTEDDVEPLAFRPDHVQFLRDQGMTAFAVRMSPITHADGTGGFLPMYVDAVKKLGYAPFIEDGQSRFAACHADDAADIYVKVLENAAKLDNLFYHAVGEEAVTNKEFAETTAKKLGLETKSISQEEAGRLLGFTAHMFGADCPASSKITQRELAWKPTGQTLAENIAQHVE</sequence>